<name>A0A3L6QVM1_PANMI</name>
<dbReference type="PANTHER" id="PTHR23272">
    <property type="entry name" value="BED FINGER-RELATED"/>
    <property type="match status" value="1"/>
</dbReference>
<feature type="domain" description="hAT-like transposase RNase-H fold" evidence="1">
    <location>
        <begin position="2"/>
        <end position="77"/>
    </location>
</feature>
<proteinExistence type="predicted"/>
<evidence type="ECO:0000313" key="3">
    <source>
        <dbReference type="Proteomes" id="UP000275267"/>
    </source>
</evidence>
<protein>
    <submittedName>
        <fullName evidence="2">Zinc finger BED domain-containing protein RICESLEEPER 2-like</fullName>
    </submittedName>
</protein>
<reference evidence="3" key="1">
    <citation type="journal article" date="2019" name="Nat. Commun.">
        <title>The genome of broomcorn millet.</title>
        <authorList>
            <person name="Zou C."/>
            <person name="Miki D."/>
            <person name="Li D."/>
            <person name="Tang Q."/>
            <person name="Xiao L."/>
            <person name="Rajput S."/>
            <person name="Deng P."/>
            <person name="Jia W."/>
            <person name="Huang R."/>
            <person name="Zhang M."/>
            <person name="Sun Y."/>
            <person name="Hu J."/>
            <person name="Fu X."/>
            <person name="Schnable P.S."/>
            <person name="Li F."/>
            <person name="Zhang H."/>
            <person name="Feng B."/>
            <person name="Zhu X."/>
            <person name="Liu R."/>
            <person name="Schnable J.C."/>
            <person name="Zhu J.-K."/>
            <person name="Zhang H."/>
        </authorList>
    </citation>
    <scope>NUCLEOTIDE SEQUENCE [LARGE SCALE GENOMIC DNA]</scope>
</reference>
<dbReference type="InterPro" id="IPR025525">
    <property type="entry name" value="hAT-like_transposase_RNase-H"/>
</dbReference>
<organism evidence="2 3">
    <name type="scientific">Panicum miliaceum</name>
    <name type="common">Proso millet</name>
    <name type="synonym">Broomcorn millet</name>
    <dbReference type="NCBI Taxonomy" id="4540"/>
    <lineage>
        <taxon>Eukaryota</taxon>
        <taxon>Viridiplantae</taxon>
        <taxon>Streptophyta</taxon>
        <taxon>Embryophyta</taxon>
        <taxon>Tracheophyta</taxon>
        <taxon>Spermatophyta</taxon>
        <taxon>Magnoliopsida</taxon>
        <taxon>Liliopsida</taxon>
        <taxon>Poales</taxon>
        <taxon>Poaceae</taxon>
        <taxon>PACMAD clade</taxon>
        <taxon>Panicoideae</taxon>
        <taxon>Panicodae</taxon>
        <taxon>Paniceae</taxon>
        <taxon>Panicinae</taxon>
        <taxon>Panicum</taxon>
        <taxon>Panicum sect. Panicum</taxon>
    </lineage>
</organism>
<sequence length="109" mass="12489">MVLAIIDVLLDETWNSNELLNELADAMQVKFEKYWSKPNIVLLIAAVLDPSMKVDFIKFYFYTVGENVDMKIRELKRTSLAPETLEVLICAKDWLIGFNDDDEGEPMSG</sequence>
<dbReference type="GO" id="GO:0003677">
    <property type="term" value="F:DNA binding"/>
    <property type="evidence" value="ECO:0007669"/>
    <property type="project" value="InterPro"/>
</dbReference>
<dbReference type="Pfam" id="PF14372">
    <property type="entry name" value="hAT-like_RNase-H"/>
    <property type="match status" value="1"/>
</dbReference>
<dbReference type="AlphaFoldDB" id="A0A3L6QVM1"/>
<dbReference type="OrthoDB" id="998652at2759"/>
<comment type="caution">
    <text evidence="2">The sequence shown here is derived from an EMBL/GenBank/DDBJ whole genome shotgun (WGS) entry which is preliminary data.</text>
</comment>
<gene>
    <name evidence="2" type="ORF">C2845_PM04G16420</name>
</gene>
<dbReference type="Proteomes" id="UP000275267">
    <property type="component" value="Unassembled WGS sequence"/>
</dbReference>
<dbReference type="EMBL" id="PQIB02000011">
    <property type="protein sequence ID" value="RLM87629.1"/>
    <property type="molecule type" value="Genomic_DNA"/>
</dbReference>
<dbReference type="PANTHER" id="PTHR23272:SF104">
    <property type="entry name" value="HAT FAMILY DIMERISATION DOMAIN CONTAINING PROTEIN, EXPRESSED"/>
    <property type="match status" value="1"/>
</dbReference>
<evidence type="ECO:0000259" key="1">
    <source>
        <dbReference type="Pfam" id="PF14372"/>
    </source>
</evidence>
<keyword evidence="3" id="KW-1185">Reference proteome</keyword>
<evidence type="ECO:0000313" key="2">
    <source>
        <dbReference type="EMBL" id="RLM87629.1"/>
    </source>
</evidence>
<accession>A0A3L6QVM1</accession>